<protein>
    <submittedName>
        <fullName evidence="1">Uncharacterized protein</fullName>
    </submittedName>
</protein>
<dbReference type="EMBL" id="GGEC01007603">
    <property type="protein sequence ID" value="MBW88086.1"/>
    <property type="molecule type" value="Transcribed_RNA"/>
</dbReference>
<evidence type="ECO:0000313" key="1">
    <source>
        <dbReference type="EMBL" id="MBW88086.1"/>
    </source>
</evidence>
<name>A0A2P2J3N5_RHIMU</name>
<reference evidence="1" key="1">
    <citation type="submission" date="2018-02" db="EMBL/GenBank/DDBJ databases">
        <title>Rhizophora mucronata_Transcriptome.</title>
        <authorList>
            <person name="Meera S.P."/>
            <person name="Sreeshan A."/>
            <person name="Augustine A."/>
        </authorList>
    </citation>
    <scope>NUCLEOTIDE SEQUENCE</scope>
    <source>
        <tissue evidence="1">Leaf</tissue>
    </source>
</reference>
<sequence>MIILFCISFSYSFLLSFFFPFFPLVLPNSAQNIYLQQKLVKIGSVSVCLVANR</sequence>
<dbReference type="EMBL" id="GGEC01007602">
    <property type="protein sequence ID" value="MBW88085.1"/>
    <property type="molecule type" value="Transcribed_RNA"/>
</dbReference>
<proteinExistence type="predicted"/>
<organism evidence="1">
    <name type="scientific">Rhizophora mucronata</name>
    <name type="common">Asiatic mangrove</name>
    <dbReference type="NCBI Taxonomy" id="61149"/>
    <lineage>
        <taxon>Eukaryota</taxon>
        <taxon>Viridiplantae</taxon>
        <taxon>Streptophyta</taxon>
        <taxon>Embryophyta</taxon>
        <taxon>Tracheophyta</taxon>
        <taxon>Spermatophyta</taxon>
        <taxon>Magnoliopsida</taxon>
        <taxon>eudicotyledons</taxon>
        <taxon>Gunneridae</taxon>
        <taxon>Pentapetalae</taxon>
        <taxon>rosids</taxon>
        <taxon>fabids</taxon>
        <taxon>Malpighiales</taxon>
        <taxon>Rhizophoraceae</taxon>
        <taxon>Rhizophora</taxon>
    </lineage>
</organism>
<dbReference type="AlphaFoldDB" id="A0A2P2J3N5"/>
<accession>A0A2P2J3N5</accession>